<dbReference type="GO" id="GO:0006887">
    <property type="term" value="P:exocytosis"/>
    <property type="evidence" value="ECO:0007669"/>
    <property type="project" value="TreeGrafter"/>
</dbReference>
<accession>A0A6A6A623</accession>
<dbReference type="GeneID" id="54405611"/>
<dbReference type="PANTHER" id="PTHR14430">
    <property type="entry name" value="RABIN3-RELATED"/>
    <property type="match status" value="1"/>
</dbReference>
<sequence length="258" mass="28827">MASSIEEESPPPVPPKPTQHVASEAESCPTCGDSVPSDIHDLEDAKRRIMELEAQVQFLKEKATAAVYKYADYEDQIRALKGVSTPMKLPRSYTAPTLELSQPSTDDPRPTTPSSGAQAQSRFSFFTNRRPLTNNAMPLLSSPPPDTDLLNELERERALRTKAEDRARTIDLEIEELSVTLFSQANEMVAEERRARAKLEERIEMLEKKDKDKAGRLERLEKAVARVARVKVILEEPDKTVSNTSDVMSTILAPPIQV</sequence>
<dbReference type="RefSeq" id="XP_033520916.1">
    <property type="nucleotide sequence ID" value="XM_033665179.1"/>
</dbReference>
<dbReference type="Gene3D" id="6.10.140.910">
    <property type="match status" value="1"/>
</dbReference>
<dbReference type="GO" id="GO:0070319">
    <property type="term" value="C:Golgi to plasma membrane transport vesicle"/>
    <property type="evidence" value="ECO:0007669"/>
    <property type="project" value="TreeGrafter"/>
</dbReference>
<feature type="coiled-coil region" evidence="2">
    <location>
        <begin position="182"/>
        <end position="223"/>
    </location>
</feature>
<gene>
    <name evidence="5" type="ORF">P153DRAFT_322501</name>
</gene>
<dbReference type="PANTHER" id="PTHR14430:SF4">
    <property type="entry name" value="GDP_GTP EXCHANGE FACTOR SEC2 N-TERMINAL DOMAIN-CONTAINING PROTEIN"/>
    <property type="match status" value="1"/>
</dbReference>
<dbReference type="Proteomes" id="UP000799771">
    <property type="component" value="Unassembled WGS sequence"/>
</dbReference>
<protein>
    <recommendedName>
        <fullName evidence="4">GDP/GTP exchange factor Sec2 N-terminal domain-containing protein</fullName>
    </recommendedName>
</protein>
<feature type="region of interest" description="Disordered" evidence="3">
    <location>
        <begin position="95"/>
        <end position="122"/>
    </location>
</feature>
<dbReference type="OrthoDB" id="5560525at2759"/>
<feature type="region of interest" description="Disordered" evidence="3">
    <location>
        <begin position="1"/>
        <end position="38"/>
    </location>
</feature>
<evidence type="ECO:0000313" key="6">
    <source>
        <dbReference type="Proteomes" id="UP000799771"/>
    </source>
</evidence>
<dbReference type="EMBL" id="ML977513">
    <property type="protein sequence ID" value="KAF2126524.1"/>
    <property type="molecule type" value="Genomic_DNA"/>
</dbReference>
<dbReference type="GO" id="GO:0051286">
    <property type="term" value="C:cell tip"/>
    <property type="evidence" value="ECO:0007669"/>
    <property type="project" value="TreeGrafter"/>
</dbReference>
<dbReference type="Pfam" id="PF06428">
    <property type="entry name" value="Sec2p"/>
    <property type="match status" value="1"/>
</dbReference>
<dbReference type="InterPro" id="IPR040351">
    <property type="entry name" value="RAB3IL/RAB3IP/Sec2"/>
</dbReference>
<evidence type="ECO:0000259" key="4">
    <source>
        <dbReference type="Pfam" id="PF06428"/>
    </source>
</evidence>
<feature type="domain" description="GDP/GTP exchange factor Sec2 N-terminal" evidence="4">
    <location>
        <begin position="149"/>
        <end position="222"/>
    </location>
</feature>
<evidence type="ECO:0000256" key="1">
    <source>
        <dbReference type="ARBA" id="ARBA00023054"/>
    </source>
</evidence>
<evidence type="ECO:0000256" key="2">
    <source>
        <dbReference type="SAM" id="Coils"/>
    </source>
</evidence>
<keyword evidence="1 2" id="KW-0175">Coiled coil</keyword>
<organism evidence="5 6">
    <name type="scientific">Dothidotthia symphoricarpi CBS 119687</name>
    <dbReference type="NCBI Taxonomy" id="1392245"/>
    <lineage>
        <taxon>Eukaryota</taxon>
        <taxon>Fungi</taxon>
        <taxon>Dikarya</taxon>
        <taxon>Ascomycota</taxon>
        <taxon>Pezizomycotina</taxon>
        <taxon>Dothideomycetes</taxon>
        <taxon>Pleosporomycetidae</taxon>
        <taxon>Pleosporales</taxon>
        <taxon>Dothidotthiaceae</taxon>
        <taxon>Dothidotthia</taxon>
    </lineage>
</organism>
<dbReference type="InterPro" id="IPR009449">
    <property type="entry name" value="Sec2_N"/>
</dbReference>
<keyword evidence="6" id="KW-1185">Reference proteome</keyword>
<dbReference type="GO" id="GO:0005085">
    <property type="term" value="F:guanyl-nucleotide exchange factor activity"/>
    <property type="evidence" value="ECO:0007669"/>
    <property type="project" value="InterPro"/>
</dbReference>
<name>A0A6A6A623_9PLEO</name>
<proteinExistence type="predicted"/>
<evidence type="ECO:0000256" key="3">
    <source>
        <dbReference type="SAM" id="MobiDB-lite"/>
    </source>
</evidence>
<reference evidence="5" key="1">
    <citation type="journal article" date="2020" name="Stud. Mycol.">
        <title>101 Dothideomycetes genomes: a test case for predicting lifestyles and emergence of pathogens.</title>
        <authorList>
            <person name="Haridas S."/>
            <person name="Albert R."/>
            <person name="Binder M."/>
            <person name="Bloem J."/>
            <person name="Labutti K."/>
            <person name="Salamov A."/>
            <person name="Andreopoulos B."/>
            <person name="Baker S."/>
            <person name="Barry K."/>
            <person name="Bills G."/>
            <person name="Bluhm B."/>
            <person name="Cannon C."/>
            <person name="Castanera R."/>
            <person name="Culley D."/>
            <person name="Daum C."/>
            <person name="Ezra D."/>
            <person name="Gonzalez J."/>
            <person name="Henrissat B."/>
            <person name="Kuo A."/>
            <person name="Liang C."/>
            <person name="Lipzen A."/>
            <person name="Lutzoni F."/>
            <person name="Magnuson J."/>
            <person name="Mondo S."/>
            <person name="Nolan M."/>
            <person name="Ohm R."/>
            <person name="Pangilinan J."/>
            <person name="Park H.-J."/>
            <person name="Ramirez L."/>
            <person name="Alfaro M."/>
            <person name="Sun H."/>
            <person name="Tritt A."/>
            <person name="Yoshinaga Y."/>
            <person name="Zwiers L.-H."/>
            <person name="Turgeon B."/>
            <person name="Goodwin S."/>
            <person name="Spatafora J."/>
            <person name="Crous P."/>
            <person name="Grigoriev I."/>
        </authorList>
    </citation>
    <scope>NUCLEOTIDE SEQUENCE</scope>
    <source>
        <strain evidence="5">CBS 119687</strain>
    </source>
</reference>
<dbReference type="SUPFAM" id="SSF144284">
    <property type="entry name" value="Sec2 N-terminal region"/>
    <property type="match status" value="1"/>
</dbReference>
<dbReference type="AlphaFoldDB" id="A0A6A6A623"/>
<evidence type="ECO:0000313" key="5">
    <source>
        <dbReference type="EMBL" id="KAF2126524.1"/>
    </source>
</evidence>